<feature type="chain" id="PRO_5044335033" evidence="2">
    <location>
        <begin position="27"/>
        <end position="292"/>
    </location>
</feature>
<dbReference type="PANTHER" id="PTHR30535:SF34">
    <property type="entry name" value="MOLYBDATE-BINDING PROTEIN MOLA"/>
    <property type="match status" value="1"/>
</dbReference>
<sequence length="292" mass="31598">MTLTQRILKHLCLALLAGPLATVATADIRVTDDDGNTIILQQPAQRIVSLVPHATELMFEIGAGHLVIGAAEYSDYPEAAKAIPRVGDYFALNLEAILSLQPDLVLAWHSSNVSSQLETLAQLNIPIYFTDPQNIAMIAETQRDLGSLTGRAAQGEQVAQKLLQAMTDLRSEYGDRERLRVFYQVWHDPIFTISNRNFIGELITLCGGENIFGDATMLAPQVGRESVVAGNPQVILGGGSDGTGFEIWHPSKEIAAVASGHLYSINSDHISRPTSSLITGGRLLCEAIDLAR</sequence>
<dbReference type="RefSeq" id="WP_304996231.1">
    <property type="nucleotide sequence ID" value="NZ_CP101717.1"/>
</dbReference>
<name>A0AB38YI08_9GAMM</name>
<dbReference type="Gene3D" id="3.40.50.1980">
    <property type="entry name" value="Nitrogenase molybdenum iron protein domain"/>
    <property type="match status" value="2"/>
</dbReference>
<organism evidence="4">
    <name type="scientific">Salinispirillum sp. LH 10-3-1</name>
    <dbReference type="NCBI Taxonomy" id="2952525"/>
    <lineage>
        <taxon>Bacteria</taxon>
        <taxon>Pseudomonadati</taxon>
        <taxon>Pseudomonadota</taxon>
        <taxon>Gammaproteobacteria</taxon>
        <taxon>Oceanospirillales</taxon>
        <taxon>Saccharospirillaceae</taxon>
        <taxon>Salinispirillum</taxon>
    </lineage>
</organism>
<dbReference type="Pfam" id="PF01497">
    <property type="entry name" value="Peripla_BP_2"/>
    <property type="match status" value="1"/>
</dbReference>
<dbReference type="SUPFAM" id="SSF53807">
    <property type="entry name" value="Helical backbone' metal receptor"/>
    <property type="match status" value="1"/>
</dbReference>
<dbReference type="CDD" id="cd01144">
    <property type="entry name" value="BtuF"/>
    <property type="match status" value="1"/>
</dbReference>
<reference evidence="4" key="1">
    <citation type="submission" date="2022-07" db="EMBL/GenBank/DDBJ databases">
        <title>Complete genome sequence of Salinispirillum sp. LH10-3-1 capable of multiple carbohydrate inversion isolated from a soda lake.</title>
        <authorList>
            <person name="Liu J."/>
            <person name="Zhai Y."/>
            <person name="Zhang H."/>
            <person name="Yang H."/>
            <person name="Qu J."/>
            <person name="Li J."/>
        </authorList>
    </citation>
    <scope>NUCLEOTIDE SEQUENCE</scope>
    <source>
        <strain evidence="4">LH 10-3-1</strain>
    </source>
</reference>
<dbReference type="AlphaFoldDB" id="A0AB38YI08"/>
<dbReference type="InterPro" id="IPR054828">
    <property type="entry name" value="Vit_B12_bind_prot"/>
</dbReference>
<keyword evidence="1 2" id="KW-0732">Signal</keyword>
<dbReference type="InterPro" id="IPR050902">
    <property type="entry name" value="ABC_Transporter_SBP"/>
</dbReference>
<feature type="domain" description="Fe/B12 periplasmic-binding" evidence="3">
    <location>
        <begin position="46"/>
        <end position="292"/>
    </location>
</feature>
<dbReference type="EMBL" id="CP101717">
    <property type="protein sequence ID" value="WLD58943.1"/>
    <property type="molecule type" value="Genomic_DNA"/>
</dbReference>
<protein>
    <submittedName>
        <fullName evidence="4">Cobalamin-binding protein</fullName>
    </submittedName>
</protein>
<dbReference type="PROSITE" id="PS50983">
    <property type="entry name" value="FE_B12_PBP"/>
    <property type="match status" value="1"/>
</dbReference>
<dbReference type="InterPro" id="IPR002491">
    <property type="entry name" value="ABC_transptr_periplasmic_BD"/>
</dbReference>
<dbReference type="GO" id="GO:0071281">
    <property type="term" value="P:cellular response to iron ion"/>
    <property type="evidence" value="ECO:0007669"/>
    <property type="project" value="TreeGrafter"/>
</dbReference>
<accession>A0AB38YI08</accession>
<feature type="signal peptide" evidence="2">
    <location>
        <begin position="1"/>
        <end position="26"/>
    </location>
</feature>
<evidence type="ECO:0000256" key="1">
    <source>
        <dbReference type="ARBA" id="ARBA00022729"/>
    </source>
</evidence>
<dbReference type="NCBIfam" id="NF038402">
    <property type="entry name" value="TroA_like"/>
    <property type="match status" value="1"/>
</dbReference>
<evidence type="ECO:0000259" key="3">
    <source>
        <dbReference type="PROSITE" id="PS50983"/>
    </source>
</evidence>
<evidence type="ECO:0000256" key="2">
    <source>
        <dbReference type="SAM" id="SignalP"/>
    </source>
</evidence>
<dbReference type="PANTHER" id="PTHR30535">
    <property type="entry name" value="VITAMIN B12-BINDING PROTEIN"/>
    <property type="match status" value="1"/>
</dbReference>
<proteinExistence type="predicted"/>
<evidence type="ECO:0000313" key="4">
    <source>
        <dbReference type="EMBL" id="WLD58943.1"/>
    </source>
</evidence>
<gene>
    <name evidence="4" type="ORF">NFC81_03925</name>
</gene>